<dbReference type="EMBL" id="JABBWE010000004">
    <property type="protein sequence ID" value="KAG1803601.1"/>
    <property type="molecule type" value="Genomic_DNA"/>
</dbReference>
<organism evidence="2 3">
    <name type="scientific">Suillus plorans</name>
    <dbReference type="NCBI Taxonomy" id="116603"/>
    <lineage>
        <taxon>Eukaryota</taxon>
        <taxon>Fungi</taxon>
        <taxon>Dikarya</taxon>
        <taxon>Basidiomycota</taxon>
        <taxon>Agaricomycotina</taxon>
        <taxon>Agaricomycetes</taxon>
        <taxon>Agaricomycetidae</taxon>
        <taxon>Boletales</taxon>
        <taxon>Suillineae</taxon>
        <taxon>Suillaceae</taxon>
        <taxon>Suillus</taxon>
    </lineage>
</organism>
<name>A0A9P7J529_9AGAM</name>
<dbReference type="InterPro" id="IPR043519">
    <property type="entry name" value="NT_sf"/>
</dbReference>
<evidence type="ECO:0000313" key="3">
    <source>
        <dbReference type="Proteomes" id="UP000719766"/>
    </source>
</evidence>
<dbReference type="GeneID" id="64595404"/>
<dbReference type="Gene3D" id="3.30.460.10">
    <property type="entry name" value="Beta Polymerase, domain 2"/>
    <property type="match status" value="1"/>
</dbReference>
<evidence type="ECO:0000313" key="2">
    <source>
        <dbReference type="EMBL" id="KAG1803601.1"/>
    </source>
</evidence>
<dbReference type="AlphaFoldDB" id="A0A9P7J529"/>
<comment type="caution">
    <text evidence="2">The sequence shown here is derived from an EMBL/GenBank/DDBJ whole genome shotgun (WGS) entry which is preliminary data.</text>
</comment>
<dbReference type="OrthoDB" id="21330at2759"/>
<keyword evidence="3" id="KW-1185">Reference proteome</keyword>
<sequence length="212" mass="23316">MQTLRCIRRAVTVAGPGPSRLGFTSRSITGATPPPSTPWFIDTEGPVQSITRHTPPHLAPKTHELPENLSAGIRQLFVQLSKSPLLEPSTLSVERPVAALPGPPLPRTLPKGRRKRGRTYSGEGLVEEPGGIWDWVVTAQVKEGTENRGSIEAVVRQVRKTLLSVDPPLPLPPNSKRRMLNGWAMIDAGKFAVHILSCDARRKYFERSAAEW</sequence>
<protein>
    <submittedName>
        <fullName evidence="2">Uncharacterized protein</fullName>
    </submittedName>
</protein>
<accession>A0A9P7J529</accession>
<reference evidence="2" key="1">
    <citation type="journal article" date="2020" name="New Phytol.">
        <title>Comparative genomics reveals dynamic genome evolution in host specialist ectomycorrhizal fungi.</title>
        <authorList>
            <person name="Lofgren L.A."/>
            <person name="Nguyen N.H."/>
            <person name="Vilgalys R."/>
            <person name="Ruytinx J."/>
            <person name="Liao H.L."/>
            <person name="Branco S."/>
            <person name="Kuo A."/>
            <person name="LaButti K."/>
            <person name="Lipzen A."/>
            <person name="Andreopoulos W."/>
            <person name="Pangilinan J."/>
            <person name="Riley R."/>
            <person name="Hundley H."/>
            <person name="Na H."/>
            <person name="Barry K."/>
            <person name="Grigoriev I.V."/>
            <person name="Stajich J.E."/>
            <person name="Kennedy P.G."/>
        </authorList>
    </citation>
    <scope>NUCLEOTIDE SEQUENCE</scope>
    <source>
        <strain evidence="2">S12</strain>
    </source>
</reference>
<dbReference type="RefSeq" id="XP_041165947.1">
    <property type="nucleotide sequence ID" value="XM_041301640.1"/>
</dbReference>
<proteinExistence type="predicted"/>
<dbReference type="Proteomes" id="UP000719766">
    <property type="component" value="Unassembled WGS sequence"/>
</dbReference>
<gene>
    <name evidence="2" type="ORF">HD556DRAFT_1329106</name>
</gene>
<feature type="region of interest" description="Disordered" evidence="1">
    <location>
        <begin position="97"/>
        <end position="123"/>
    </location>
</feature>
<evidence type="ECO:0000256" key="1">
    <source>
        <dbReference type="SAM" id="MobiDB-lite"/>
    </source>
</evidence>